<feature type="domain" description="SpoVT-AbrB" evidence="2">
    <location>
        <begin position="1"/>
        <end position="46"/>
    </location>
</feature>
<protein>
    <submittedName>
        <fullName evidence="3">AbrB/MazE/SpoVT family DNA-binding domain-containing protein</fullName>
    </submittedName>
</protein>
<evidence type="ECO:0000256" key="1">
    <source>
        <dbReference type="PROSITE-ProRule" id="PRU01076"/>
    </source>
</evidence>
<dbReference type="Proteomes" id="UP000663903">
    <property type="component" value="Chromosome"/>
</dbReference>
<dbReference type="Gene3D" id="2.10.260.10">
    <property type="match status" value="1"/>
</dbReference>
<dbReference type="PROSITE" id="PS51740">
    <property type="entry name" value="SPOVT_ABRB"/>
    <property type="match status" value="1"/>
</dbReference>
<dbReference type="RefSeq" id="WP_208009982.1">
    <property type="nucleotide sequence ID" value="NZ_CP071796.1"/>
</dbReference>
<dbReference type="InterPro" id="IPR037914">
    <property type="entry name" value="SpoVT-AbrB_sf"/>
</dbReference>
<dbReference type="InterPro" id="IPR007159">
    <property type="entry name" value="SpoVT-AbrB_dom"/>
</dbReference>
<dbReference type="KEGG" id="otd:J1M35_04005"/>
<dbReference type="GO" id="GO:0003677">
    <property type="term" value="F:DNA binding"/>
    <property type="evidence" value="ECO:0007669"/>
    <property type="project" value="UniProtKB-UniRule"/>
</dbReference>
<keyword evidence="4" id="KW-1185">Reference proteome</keyword>
<dbReference type="AlphaFoldDB" id="A0A975H3N6"/>
<dbReference type="SMART" id="SM00966">
    <property type="entry name" value="SpoVT_AbrB"/>
    <property type="match status" value="1"/>
</dbReference>
<accession>A0A975H3N6</accession>
<dbReference type="EMBL" id="CP071796">
    <property type="protein sequence ID" value="QTD46083.1"/>
    <property type="molecule type" value="Genomic_DNA"/>
</dbReference>
<gene>
    <name evidence="3" type="ORF">J1M35_04005</name>
</gene>
<sequence>MTTLAISDNGRVLVPAALREELGFKPGTRIYAEVKDGSLVLTSASQRTAQRRAYFADLMKRLNVPEDASLVDEFIAERRAEAARD</sequence>
<evidence type="ECO:0000313" key="3">
    <source>
        <dbReference type="EMBL" id="QTD46083.1"/>
    </source>
</evidence>
<dbReference type="NCBIfam" id="TIGR01439">
    <property type="entry name" value="lp_hng_hel_AbrB"/>
    <property type="match status" value="1"/>
</dbReference>
<reference evidence="3" key="1">
    <citation type="submission" date="2021-03" db="EMBL/GenBank/DDBJ databases">
        <title>Ottowia sp. 27C isolated from the cloaca of a Giant Asian pond turtle (Heosemys grandis).</title>
        <authorList>
            <person name="Spergser J."/>
            <person name="Busse H.-J."/>
        </authorList>
    </citation>
    <scope>NUCLEOTIDE SEQUENCE</scope>
    <source>
        <strain evidence="3">27C</strain>
    </source>
</reference>
<evidence type="ECO:0000313" key="4">
    <source>
        <dbReference type="Proteomes" id="UP000663903"/>
    </source>
</evidence>
<name>A0A975H3N6_9BURK</name>
<dbReference type="Pfam" id="PF04014">
    <property type="entry name" value="MazE_antitoxin"/>
    <property type="match status" value="1"/>
</dbReference>
<organism evidence="3 4">
    <name type="scientific">Ottowia testudinis</name>
    <dbReference type="NCBI Taxonomy" id="2816950"/>
    <lineage>
        <taxon>Bacteria</taxon>
        <taxon>Pseudomonadati</taxon>
        <taxon>Pseudomonadota</taxon>
        <taxon>Betaproteobacteria</taxon>
        <taxon>Burkholderiales</taxon>
        <taxon>Comamonadaceae</taxon>
        <taxon>Ottowia</taxon>
    </lineage>
</organism>
<keyword evidence="1 3" id="KW-0238">DNA-binding</keyword>
<dbReference type="SUPFAM" id="SSF89447">
    <property type="entry name" value="AbrB/MazE/MraZ-like"/>
    <property type="match status" value="1"/>
</dbReference>
<evidence type="ECO:0000259" key="2">
    <source>
        <dbReference type="PROSITE" id="PS51740"/>
    </source>
</evidence>
<proteinExistence type="predicted"/>